<accession>A0ABV2AKN5</accession>
<feature type="domain" description="Sushi" evidence="3">
    <location>
        <begin position="322"/>
        <end position="379"/>
    </location>
</feature>
<sequence length="395" mass="43773">MQIVIFFKPVSNCAFNIAYCIDGSGSITQRNPDGFLDEKNFVIEYNNEITKYSGEPFLKSTAVGFANNYAYYFEYNDYSSTEEVDNAISKIKQPSDTGGTKIGGCMHEIYKKARPNDLAIVLLVVTDGMPNHDTYNISEMSEKMRSDNYFIQAAGFNNANLETLTEITGNPDMVIYSNKIEDLDKQLEKLTTEICEELYVCKEPPSVPRATQESLDKCYNKTVGNICPVECETDYKLNDTSAVICQKSGDWLPAVECVGAYDCPKGPQVENAEQNSIDACNKKNEGYTCEITCLSNFLLNGDYPVCQSSGKWDPMCECVSDQICPNPPNVENALDTTKCADSQVGAECEVECKDGYHLNNTYPVCQEGGGWKPTVSCLTNAGYDCQNSLNQLESL</sequence>
<dbReference type="InterPro" id="IPR036465">
    <property type="entry name" value="vWFA_dom_sf"/>
</dbReference>
<organism evidence="4 5">
    <name type="scientific">Bonamia ostreae</name>
    <dbReference type="NCBI Taxonomy" id="126728"/>
    <lineage>
        <taxon>Eukaryota</taxon>
        <taxon>Sar</taxon>
        <taxon>Rhizaria</taxon>
        <taxon>Endomyxa</taxon>
        <taxon>Ascetosporea</taxon>
        <taxon>Haplosporida</taxon>
        <taxon>Bonamia</taxon>
    </lineage>
</organism>
<gene>
    <name evidence="4" type="ORF">MHBO_001930</name>
</gene>
<dbReference type="InterPro" id="IPR000436">
    <property type="entry name" value="Sushi_SCR_CCP_dom"/>
</dbReference>
<dbReference type="InterPro" id="IPR035976">
    <property type="entry name" value="Sushi/SCR/CCP_sf"/>
</dbReference>
<dbReference type="EMBL" id="JBDODL010000566">
    <property type="protein sequence ID" value="MES1920239.1"/>
    <property type="molecule type" value="Genomic_DNA"/>
</dbReference>
<dbReference type="SMART" id="SM00327">
    <property type="entry name" value="VWA"/>
    <property type="match status" value="1"/>
</dbReference>
<dbReference type="Proteomes" id="UP001439008">
    <property type="component" value="Unassembled WGS sequence"/>
</dbReference>
<comment type="caution">
    <text evidence="4">The sequence shown here is derived from an EMBL/GenBank/DDBJ whole genome shotgun (WGS) entry which is preliminary data.</text>
</comment>
<feature type="domain" description="VWFA" evidence="2">
    <location>
        <begin position="16"/>
        <end position="194"/>
    </location>
</feature>
<dbReference type="SUPFAM" id="SSF53300">
    <property type="entry name" value="vWA-like"/>
    <property type="match status" value="1"/>
</dbReference>
<dbReference type="SMART" id="SM00032">
    <property type="entry name" value="CCP"/>
    <property type="match status" value="3"/>
</dbReference>
<dbReference type="Pfam" id="PF00092">
    <property type="entry name" value="VWA"/>
    <property type="match status" value="1"/>
</dbReference>
<evidence type="ECO:0000256" key="1">
    <source>
        <dbReference type="ARBA" id="ARBA00023157"/>
    </source>
</evidence>
<dbReference type="InterPro" id="IPR002035">
    <property type="entry name" value="VWF_A"/>
</dbReference>
<dbReference type="Gene3D" id="2.10.70.10">
    <property type="entry name" value="Complement Module, domain 1"/>
    <property type="match status" value="2"/>
</dbReference>
<evidence type="ECO:0000259" key="2">
    <source>
        <dbReference type="PROSITE" id="PS50234"/>
    </source>
</evidence>
<proteinExistence type="predicted"/>
<dbReference type="SUPFAM" id="SSF57535">
    <property type="entry name" value="Complement control module/SCR domain"/>
    <property type="match status" value="3"/>
</dbReference>
<dbReference type="CDD" id="cd00033">
    <property type="entry name" value="CCP"/>
    <property type="match status" value="1"/>
</dbReference>
<keyword evidence="1" id="KW-1015">Disulfide bond</keyword>
<dbReference type="InterPro" id="IPR050525">
    <property type="entry name" value="ECM_Assembly_Org"/>
</dbReference>
<feature type="domain" description="Sushi" evidence="3">
    <location>
        <begin position="199"/>
        <end position="259"/>
    </location>
</feature>
<evidence type="ECO:0008006" key="6">
    <source>
        <dbReference type="Google" id="ProtNLM"/>
    </source>
</evidence>
<dbReference type="Pfam" id="PF00084">
    <property type="entry name" value="Sushi"/>
    <property type="match status" value="2"/>
</dbReference>
<name>A0ABV2AKN5_9EUKA</name>
<dbReference type="PROSITE" id="PS50923">
    <property type="entry name" value="SUSHI"/>
    <property type="match status" value="2"/>
</dbReference>
<evidence type="ECO:0000313" key="4">
    <source>
        <dbReference type="EMBL" id="MES1920239.1"/>
    </source>
</evidence>
<evidence type="ECO:0000259" key="3">
    <source>
        <dbReference type="PROSITE" id="PS50923"/>
    </source>
</evidence>
<dbReference type="PANTHER" id="PTHR24020">
    <property type="entry name" value="COLLAGEN ALPHA"/>
    <property type="match status" value="1"/>
</dbReference>
<keyword evidence="5" id="KW-1185">Reference proteome</keyword>
<evidence type="ECO:0000313" key="5">
    <source>
        <dbReference type="Proteomes" id="UP001439008"/>
    </source>
</evidence>
<protein>
    <recommendedName>
        <fullName evidence="6">VWFA domain-containing protein</fullName>
    </recommendedName>
</protein>
<dbReference type="PROSITE" id="PS50234">
    <property type="entry name" value="VWFA"/>
    <property type="match status" value="1"/>
</dbReference>
<reference evidence="4 5" key="1">
    <citation type="journal article" date="2024" name="BMC Biol.">
        <title>Comparative genomics of Ascetosporea gives new insight into the evolutionary basis for animal parasitism in Rhizaria.</title>
        <authorList>
            <person name="Hiltunen Thoren M."/>
            <person name="Onut-Brannstrom I."/>
            <person name="Alfjorden A."/>
            <person name="Peckova H."/>
            <person name="Swords F."/>
            <person name="Hooper C."/>
            <person name="Holzer A.S."/>
            <person name="Bass D."/>
            <person name="Burki F."/>
        </authorList>
    </citation>
    <scope>NUCLEOTIDE SEQUENCE [LARGE SCALE GENOMIC DNA]</scope>
    <source>
        <strain evidence="4">20-A016</strain>
    </source>
</reference>
<dbReference type="Gene3D" id="3.40.50.410">
    <property type="entry name" value="von Willebrand factor, type A domain"/>
    <property type="match status" value="1"/>
</dbReference>